<dbReference type="Gene3D" id="3.40.50.2000">
    <property type="entry name" value="Glycogen Phosphorylase B"/>
    <property type="match status" value="2"/>
</dbReference>
<dbReference type="PANTHER" id="PTHR43174">
    <property type="entry name" value="UDP-N-ACETYLGLUCOSAMINE 2-EPIMERASE"/>
    <property type="match status" value="1"/>
</dbReference>
<evidence type="ECO:0000259" key="2">
    <source>
        <dbReference type="Pfam" id="PF02350"/>
    </source>
</evidence>
<dbReference type="InterPro" id="IPR003331">
    <property type="entry name" value="UDP_GlcNAc_Epimerase_2_dom"/>
</dbReference>
<keyword evidence="1" id="KW-0413">Isomerase</keyword>
<dbReference type="PANTHER" id="PTHR43174:SF3">
    <property type="entry name" value="UDP-N-ACETYLGLUCOSAMINE 2-EPIMERASE"/>
    <property type="match status" value="1"/>
</dbReference>
<protein>
    <submittedName>
        <fullName evidence="3">UDP-N-acetyl glucosamine 2-epimerase</fullName>
    </submittedName>
</protein>
<gene>
    <name evidence="3" type="ORF">FCE95_16970</name>
</gene>
<feature type="domain" description="UDP-N-acetylglucosamine 2-epimerase" evidence="2">
    <location>
        <begin position="32"/>
        <end position="337"/>
    </location>
</feature>
<dbReference type="InterPro" id="IPR029767">
    <property type="entry name" value="WecB-like"/>
</dbReference>
<sequence length="369" mass="40264">MFVTDAALIVLIGTKAQFIKTAPVLRELDVQKVPYRLVYTGQHSETFEALEACFGTRPPDEVLVPDTEAATKSALLGWSARFWRAVAARARSEEWRGCRIGVVHGDTMSTLFGAMATRYCGGRVAHIEAGLRSPKLMDPFPEEIIRRCVSRLSKLHFAPDSTAAANLAHVRGKVIDTGGNTLRDALRLALAAVEPGMSEGGIGGYGVVSIHRNENLSNAGDFDLLMGEVVRASAVMPLKFVLHPATRARLRTTGWMDRLRLNQGLELMERMNYPDFVRLLVGSSCLLTDGGSNQEEAAMLGLPTLLLRRATERPDGLGGNVVLSGLQPRIIRDFVENNAHRRWTLQAIGTDSPSAAIVRVLRSEMHASG</sequence>
<reference evidence="3 4" key="1">
    <citation type="submission" date="2019-04" db="EMBL/GenBank/DDBJ databases">
        <title>Reference strain of H23.</title>
        <authorList>
            <person name="Luo X."/>
        </authorList>
    </citation>
    <scope>NUCLEOTIDE SEQUENCE [LARGE SCALE GENOMIC DNA]</scope>
    <source>
        <strain evidence="3 4">H23</strain>
    </source>
</reference>
<dbReference type="Proteomes" id="UP000308707">
    <property type="component" value="Unassembled WGS sequence"/>
</dbReference>
<evidence type="ECO:0000256" key="1">
    <source>
        <dbReference type="RuleBase" id="RU003513"/>
    </source>
</evidence>
<name>A0A4U5JL07_9GAMM</name>
<proteinExistence type="inferred from homology"/>
<comment type="similarity">
    <text evidence="1">Belongs to the UDP-N-acetylglucosamine 2-epimerase family.</text>
</comment>
<dbReference type="GO" id="GO:0016853">
    <property type="term" value="F:isomerase activity"/>
    <property type="evidence" value="ECO:0007669"/>
    <property type="project" value="UniProtKB-KW"/>
</dbReference>
<organism evidence="3 4">
    <name type="scientific">Luteimonas gilva</name>
    <dbReference type="NCBI Taxonomy" id="2572684"/>
    <lineage>
        <taxon>Bacteria</taxon>
        <taxon>Pseudomonadati</taxon>
        <taxon>Pseudomonadota</taxon>
        <taxon>Gammaproteobacteria</taxon>
        <taxon>Lysobacterales</taxon>
        <taxon>Lysobacteraceae</taxon>
        <taxon>Luteimonas</taxon>
    </lineage>
</organism>
<dbReference type="OrthoDB" id="9803238at2"/>
<dbReference type="Pfam" id="PF02350">
    <property type="entry name" value="Epimerase_2"/>
    <property type="match status" value="1"/>
</dbReference>
<comment type="caution">
    <text evidence="3">The sequence shown here is derived from an EMBL/GenBank/DDBJ whole genome shotgun (WGS) entry which is preliminary data.</text>
</comment>
<keyword evidence="4" id="KW-1185">Reference proteome</keyword>
<dbReference type="AlphaFoldDB" id="A0A4U5JL07"/>
<dbReference type="SUPFAM" id="SSF53756">
    <property type="entry name" value="UDP-Glycosyltransferase/glycogen phosphorylase"/>
    <property type="match status" value="1"/>
</dbReference>
<evidence type="ECO:0000313" key="4">
    <source>
        <dbReference type="Proteomes" id="UP000308707"/>
    </source>
</evidence>
<evidence type="ECO:0000313" key="3">
    <source>
        <dbReference type="EMBL" id="TKR29805.1"/>
    </source>
</evidence>
<dbReference type="EMBL" id="SZUA01000003">
    <property type="protein sequence ID" value="TKR29805.1"/>
    <property type="molecule type" value="Genomic_DNA"/>
</dbReference>
<accession>A0A4U5JL07</accession>